<protein>
    <submittedName>
        <fullName evidence="1">Uncharacterized protein</fullName>
    </submittedName>
</protein>
<proteinExistence type="predicted"/>
<evidence type="ECO:0000313" key="1">
    <source>
        <dbReference type="EMBL" id="KAL0124515.1"/>
    </source>
</evidence>
<comment type="caution">
    <text evidence="1">The sequence shown here is derived from an EMBL/GenBank/DDBJ whole genome shotgun (WGS) entry which is preliminary data.</text>
</comment>
<name>A0AAW2GD92_9HYME</name>
<dbReference type="Proteomes" id="UP001430953">
    <property type="component" value="Unassembled WGS sequence"/>
</dbReference>
<sequence length="205" mass="22707">MRHANFLSKGRLSRAETNPPFLFLLLVPLVSRARVSAIGGRIPPRREEDVSNDKGAHEVESCRVVGTHGEKTNASRARTELCGVAQIANATLRESLRQEGAFLSLSLPFSLSLSLFLPLSRPLSLSFLTRGETRAAKSRGTNLFLYGFARPLFISSFISLSPRIDNRVRCSRGLIYRATRERSICLHSELCLLSAHCQVDIDPSN</sequence>
<gene>
    <name evidence="1" type="ORF">PUN28_006398</name>
</gene>
<reference evidence="1 2" key="1">
    <citation type="submission" date="2023-03" db="EMBL/GenBank/DDBJ databases">
        <title>High recombination rates correlate with genetic variation in Cardiocondyla obscurior ants.</title>
        <authorList>
            <person name="Errbii M."/>
        </authorList>
    </citation>
    <scope>NUCLEOTIDE SEQUENCE [LARGE SCALE GENOMIC DNA]</scope>
    <source>
        <strain evidence="1">Alpha-2009</strain>
        <tissue evidence="1">Whole body</tissue>
    </source>
</reference>
<evidence type="ECO:0000313" key="2">
    <source>
        <dbReference type="Proteomes" id="UP001430953"/>
    </source>
</evidence>
<dbReference type="EMBL" id="JADYXP020000005">
    <property type="protein sequence ID" value="KAL0124515.1"/>
    <property type="molecule type" value="Genomic_DNA"/>
</dbReference>
<dbReference type="AlphaFoldDB" id="A0AAW2GD92"/>
<organism evidence="1 2">
    <name type="scientific">Cardiocondyla obscurior</name>
    <dbReference type="NCBI Taxonomy" id="286306"/>
    <lineage>
        <taxon>Eukaryota</taxon>
        <taxon>Metazoa</taxon>
        <taxon>Ecdysozoa</taxon>
        <taxon>Arthropoda</taxon>
        <taxon>Hexapoda</taxon>
        <taxon>Insecta</taxon>
        <taxon>Pterygota</taxon>
        <taxon>Neoptera</taxon>
        <taxon>Endopterygota</taxon>
        <taxon>Hymenoptera</taxon>
        <taxon>Apocrita</taxon>
        <taxon>Aculeata</taxon>
        <taxon>Formicoidea</taxon>
        <taxon>Formicidae</taxon>
        <taxon>Myrmicinae</taxon>
        <taxon>Cardiocondyla</taxon>
    </lineage>
</organism>
<keyword evidence="2" id="KW-1185">Reference proteome</keyword>
<accession>A0AAW2GD92</accession>